<dbReference type="EMBL" id="KQ435694">
    <property type="protein sequence ID" value="KOX80912.1"/>
    <property type="molecule type" value="Genomic_DNA"/>
</dbReference>
<protein>
    <submittedName>
        <fullName evidence="2">Uncharacterized protein</fullName>
    </submittedName>
</protein>
<keyword evidence="1" id="KW-1133">Transmembrane helix</keyword>
<keyword evidence="1" id="KW-0472">Membrane</keyword>
<dbReference type="AlphaFoldDB" id="A0A0N0BKP8"/>
<keyword evidence="1" id="KW-0812">Transmembrane</keyword>
<evidence type="ECO:0000256" key="1">
    <source>
        <dbReference type="SAM" id="Phobius"/>
    </source>
</evidence>
<keyword evidence="3" id="KW-1185">Reference proteome</keyword>
<organism evidence="2 3">
    <name type="scientific">Melipona quadrifasciata</name>
    <dbReference type="NCBI Taxonomy" id="166423"/>
    <lineage>
        <taxon>Eukaryota</taxon>
        <taxon>Metazoa</taxon>
        <taxon>Ecdysozoa</taxon>
        <taxon>Arthropoda</taxon>
        <taxon>Hexapoda</taxon>
        <taxon>Insecta</taxon>
        <taxon>Pterygota</taxon>
        <taxon>Neoptera</taxon>
        <taxon>Endopterygota</taxon>
        <taxon>Hymenoptera</taxon>
        <taxon>Apocrita</taxon>
        <taxon>Aculeata</taxon>
        <taxon>Apoidea</taxon>
        <taxon>Anthophila</taxon>
        <taxon>Apidae</taxon>
        <taxon>Melipona</taxon>
    </lineage>
</organism>
<dbReference type="OrthoDB" id="10062605at2759"/>
<evidence type="ECO:0000313" key="3">
    <source>
        <dbReference type="Proteomes" id="UP000053105"/>
    </source>
</evidence>
<accession>A0A0N0BKP8</accession>
<dbReference type="STRING" id="166423.A0A0N0BKP8"/>
<name>A0A0N0BKP8_9HYME</name>
<reference evidence="2 3" key="1">
    <citation type="submission" date="2015-07" db="EMBL/GenBank/DDBJ databases">
        <title>The genome of Melipona quadrifasciata.</title>
        <authorList>
            <person name="Pan H."/>
            <person name="Kapheim K."/>
        </authorList>
    </citation>
    <scope>NUCLEOTIDE SEQUENCE [LARGE SCALE GENOMIC DNA]</scope>
    <source>
        <strain evidence="2">0111107301</strain>
        <tissue evidence="2">Whole body</tissue>
    </source>
</reference>
<dbReference type="Proteomes" id="UP000053105">
    <property type="component" value="Unassembled WGS sequence"/>
</dbReference>
<sequence>MIEETGEMGDDLPKLRYRNGLPCNNRTMMTRRRASIATISQPLSSQDVIKAIFLQRNSVSGRVNLRRPSLCFEAQSASSVVELRDIFEHTESRRNSIEENNNLLRNNQSSVVGNINCDIASNAKDKDRLIVKQNSFLESSVTNTVEKQLKSCVRTTEPLRITRNIETWRPILWFTFIFLLGFYAKQITSTFVT</sequence>
<gene>
    <name evidence="2" type="ORF">WN51_00829</name>
</gene>
<feature type="transmembrane region" description="Helical" evidence="1">
    <location>
        <begin position="167"/>
        <end position="184"/>
    </location>
</feature>
<evidence type="ECO:0000313" key="2">
    <source>
        <dbReference type="EMBL" id="KOX80912.1"/>
    </source>
</evidence>
<proteinExistence type="predicted"/>